<evidence type="ECO:0000313" key="3">
    <source>
        <dbReference type="EMBL" id="CAB4704572.1"/>
    </source>
</evidence>
<dbReference type="PANTHER" id="PTHR11067:SF9">
    <property type="entry name" value="INOSINE TRIPHOSPHATE PYROPHOSPHATASE"/>
    <property type="match status" value="1"/>
</dbReference>
<dbReference type="InterPro" id="IPR002637">
    <property type="entry name" value="RdgB/HAM1"/>
</dbReference>
<dbReference type="AlphaFoldDB" id="A0A6J6Q205"/>
<keyword evidence="2" id="KW-0378">Hydrolase</keyword>
<comment type="similarity">
    <text evidence="1">Belongs to the HAM1 NTPase family.</text>
</comment>
<dbReference type="Pfam" id="PF01725">
    <property type="entry name" value="Ham1p_like"/>
    <property type="match status" value="1"/>
</dbReference>
<protein>
    <submittedName>
        <fullName evidence="3">Unannotated protein</fullName>
    </submittedName>
</protein>
<dbReference type="EMBL" id="CAEZXP010000005">
    <property type="protein sequence ID" value="CAB4704572.1"/>
    <property type="molecule type" value="Genomic_DNA"/>
</dbReference>
<accession>A0A6J6Q205</accession>
<sequence>MLARLASQNAHKLGELRLALPGWTIDPIVGEAPDETGDTYEANARIKAVWGRAQAPDVLVIGEDSGIECAALDGAPGLHSARWAPGLDQADALLARLATEDDRRARMVTVIVAHTPDGREIVVEGVLEGTLARDRRGTEGFGYDPIFVPLGETRTVAEIGEAWKNENSHRARAAHALRDALSSS</sequence>
<evidence type="ECO:0000256" key="2">
    <source>
        <dbReference type="ARBA" id="ARBA00022801"/>
    </source>
</evidence>
<reference evidence="3" key="1">
    <citation type="submission" date="2020-05" db="EMBL/GenBank/DDBJ databases">
        <authorList>
            <person name="Chiriac C."/>
            <person name="Salcher M."/>
            <person name="Ghai R."/>
            <person name="Kavagutti S V."/>
        </authorList>
    </citation>
    <scope>NUCLEOTIDE SEQUENCE</scope>
</reference>
<name>A0A6J6Q205_9ZZZZ</name>
<dbReference type="CDD" id="cd00515">
    <property type="entry name" value="HAM1"/>
    <property type="match status" value="1"/>
</dbReference>
<dbReference type="SUPFAM" id="SSF52972">
    <property type="entry name" value="ITPase-like"/>
    <property type="match status" value="1"/>
</dbReference>
<dbReference type="GO" id="GO:0005829">
    <property type="term" value="C:cytosol"/>
    <property type="evidence" value="ECO:0007669"/>
    <property type="project" value="TreeGrafter"/>
</dbReference>
<dbReference type="Gene3D" id="3.90.950.10">
    <property type="match status" value="1"/>
</dbReference>
<dbReference type="GO" id="GO:0047429">
    <property type="term" value="F:nucleoside triphosphate diphosphatase activity"/>
    <property type="evidence" value="ECO:0007669"/>
    <property type="project" value="InterPro"/>
</dbReference>
<gene>
    <name evidence="3" type="ORF">UFOPK2399_01584</name>
</gene>
<proteinExistence type="inferred from homology"/>
<dbReference type="GO" id="GO:0009143">
    <property type="term" value="P:nucleoside triphosphate catabolic process"/>
    <property type="evidence" value="ECO:0007669"/>
    <property type="project" value="InterPro"/>
</dbReference>
<dbReference type="InterPro" id="IPR029001">
    <property type="entry name" value="ITPase-like_fam"/>
</dbReference>
<organism evidence="3">
    <name type="scientific">freshwater metagenome</name>
    <dbReference type="NCBI Taxonomy" id="449393"/>
    <lineage>
        <taxon>unclassified sequences</taxon>
        <taxon>metagenomes</taxon>
        <taxon>ecological metagenomes</taxon>
    </lineage>
</organism>
<evidence type="ECO:0000256" key="1">
    <source>
        <dbReference type="ARBA" id="ARBA00008023"/>
    </source>
</evidence>
<dbReference type="PANTHER" id="PTHR11067">
    <property type="entry name" value="INOSINE TRIPHOSPHATE PYROPHOSPHATASE/HAM1 PROTEIN"/>
    <property type="match status" value="1"/>
</dbReference>